<comment type="subcellular location">
    <subcellularLocation>
        <location evidence="2">Cytoplasm</location>
    </subcellularLocation>
    <subcellularLocation>
        <location evidence="1">Nucleus</location>
    </subcellularLocation>
</comment>
<dbReference type="GO" id="GO:0008180">
    <property type="term" value="C:COP9 signalosome"/>
    <property type="evidence" value="ECO:0007669"/>
    <property type="project" value="UniProtKB-KW"/>
</dbReference>
<dbReference type="PROSITE" id="PS50250">
    <property type="entry name" value="PCI"/>
    <property type="match status" value="1"/>
</dbReference>
<dbReference type="InterPro" id="IPR054559">
    <property type="entry name" value="PSMD12-CSN4-like_N"/>
</dbReference>
<dbReference type="GO" id="GO:0008541">
    <property type="term" value="C:proteasome regulatory particle, lid subcomplex"/>
    <property type="evidence" value="ECO:0007669"/>
    <property type="project" value="UniProtKB-ARBA"/>
</dbReference>
<dbReference type="Gene3D" id="1.10.10.10">
    <property type="entry name" value="Winged helix-like DNA-binding domain superfamily/Winged helix DNA-binding domain"/>
    <property type="match status" value="1"/>
</dbReference>
<dbReference type="PANTHER" id="PTHR10855">
    <property type="entry name" value="26S PROTEASOME NON-ATPASE REGULATORY SUBUNIT 12/COP9 SIGNALOSOME COMPLEX SUBUNIT 4"/>
    <property type="match status" value="1"/>
</dbReference>
<sequence>MSVTSQIENITALSISDTDKIQKYFEVFNGIFLGKENITTIHEFIEAVIKIPYGASIIRVVFNNLIDALKAKNINWELEEQILKTLIDNLAPMLMSFEEQDIAVRQRLADLYEQHDENINASVILEQGINRRILTDDDRFDWYIRIVRNRLEADDATNAEGFLNRAALLRPKIKNVPPASIVHFKFSQARVADSNRNFIDAARKYYDVSTTMDVAPEEQMVCLKSAVTCVILAPAGPKRSQVLRLIYSDDRTRQLPDFGILEKLHTNRLLRPEELVSFEQELQPHQRVSLPDGISVLARSVIDHNMLAVSRIYSNISIEQLGRLLGLDKNKVEDYAGRMILQGRLAATIDQVDEVVQFINDDDFSRLHLWEARVRVLCTDLENIVSGITRQEEVLAAKATAPASV</sequence>
<reference evidence="9 10" key="1">
    <citation type="submission" date="2019-09" db="EMBL/GenBank/DDBJ databases">
        <authorList>
            <person name="Brejova B."/>
        </authorList>
    </citation>
    <scope>NUCLEOTIDE SEQUENCE [LARGE SCALE GENOMIC DNA]</scope>
</reference>
<evidence type="ECO:0000313" key="9">
    <source>
        <dbReference type="EMBL" id="VVT58328.1"/>
    </source>
</evidence>
<dbReference type="SUPFAM" id="SSF46785">
    <property type="entry name" value="Winged helix' DNA-binding domain"/>
    <property type="match status" value="1"/>
</dbReference>
<dbReference type="GeneID" id="43584965"/>
<dbReference type="AlphaFoldDB" id="A0A5E8C8N9"/>
<evidence type="ECO:0000256" key="1">
    <source>
        <dbReference type="ARBA" id="ARBA00004123"/>
    </source>
</evidence>
<protein>
    <recommendedName>
        <fullName evidence="4">COP9 signalosome complex subunit 4</fullName>
    </recommendedName>
</protein>
<gene>
    <name evidence="9" type="ORF">SAPINGB_P006151</name>
</gene>
<evidence type="ECO:0000259" key="8">
    <source>
        <dbReference type="PROSITE" id="PS50250"/>
    </source>
</evidence>
<dbReference type="Pfam" id="PF01399">
    <property type="entry name" value="PCI"/>
    <property type="match status" value="1"/>
</dbReference>
<dbReference type="OrthoDB" id="295656at2759"/>
<keyword evidence="6" id="KW-0736">Signalosome</keyword>
<evidence type="ECO:0000313" key="10">
    <source>
        <dbReference type="Proteomes" id="UP000398389"/>
    </source>
</evidence>
<dbReference type="EMBL" id="CABVLU010000005">
    <property type="protein sequence ID" value="VVT58328.1"/>
    <property type="molecule type" value="Genomic_DNA"/>
</dbReference>
<dbReference type="Proteomes" id="UP000398389">
    <property type="component" value="Unassembled WGS sequence"/>
</dbReference>
<dbReference type="RefSeq" id="XP_031856756.1">
    <property type="nucleotide sequence ID" value="XM_032000865.1"/>
</dbReference>
<evidence type="ECO:0000256" key="2">
    <source>
        <dbReference type="ARBA" id="ARBA00004496"/>
    </source>
</evidence>
<name>A0A5E8C8N9_9ASCO</name>
<accession>A0A5E8C8N9</accession>
<dbReference type="GO" id="GO:0005829">
    <property type="term" value="C:cytosol"/>
    <property type="evidence" value="ECO:0007669"/>
    <property type="project" value="TreeGrafter"/>
</dbReference>
<evidence type="ECO:0000256" key="7">
    <source>
        <dbReference type="ARBA" id="ARBA00023242"/>
    </source>
</evidence>
<organism evidence="9 10">
    <name type="scientific">Magnusiomyces paraingens</name>
    <dbReference type="NCBI Taxonomy" id="2606893"/>
    <lineage>
        <taxon>Eukaryota</taxon>
        <taxon>Fungi</taxon>
        <taxon>Dikarya</taxon>
        <taxon>Ascomycota</taxon>
        <taxon>Saccharomycotina</taxon>
        <taxon>Dipodascomycetes</taxon>
        <taxon>Dipodascales</taxon>
        <taxon>Dipodascaceae</taxon>
        <taxon>Magnusiomyces</taxon>
    </lineage>
</organism>
<keyword evidence="10" id="KW-1185">Reference proteome</keyword>
<keyword evidence="7" id="KW-0539">Nucleus</keyword>
<feature type="domain" description="PCI" evidence="8">
    <location>
        <begin position="196"/>
        <end position="363"/>
    </location>
</feature>
<evidence type="ECO:0000256" key="6">
    <source>
        <dbReference type="ARBA" id="ARBA00022790"/>
    </source>
</evidence>
<dbReference type="PANTHER" id="PTHR10855:SF2">
    <property type="entry name" value="COP9 SIGNALOSOME COMPLEX SUBUNIT 4"/>
    <property type="match status" value="1"/>
</dbReference>
<evidence type="ECO:0000256" key="4">
    <source>
        <dbReference type="ARBA" id="ARBA00014881"/>
    </source>
</evidence>
<comment type="similarity">
    <text evidence="3">Belongs to the CSN4 family.</text>
</comment>
<evidence type="ECO:0000256" key="3">
    <source>
        <dbReference type="ARBA" id="ARBA00010417"/>
    </source>
</evidence>
<keyword evidence="5" id="KW-0963">Cytoplasm</keyword>
<dbReference type="InterPro" id="IPR040134">
    <property type="entry name" value="PSMD12/CSN4"/>
</dbReference>
<dbReference type="Pfam" id="PF22241">
    <property type="entry name" value="PSMD12-CSN4_N"/>
    <property type="match status" value="1"/>
</dbReference>
<dbReference type="InterPro" id="IPR000717">
    <property type="entry name" value="PCI_dom"/>
</dbReference>
<dbReference type="InterPro" id="IPR036388">
    <property type="entry name" value="WH-like_DNA-bd_sf"/>
</dbReference>
<dbReference type="InterPro" id="IPR036390">
    <property type="entry name" value="WH_DNA-bd_sf"/>
</dbReference>
<proteinExistence type="inferred from homology"/>
<evidence type="ECO:0000256" key="5">
    <source>
        <dbReference type="ARBA" id="ARBA00022490"/>
    </source>
</evidence>
<dbReference type="SMART" id="SM00088">
    <property type="entry name" value="PINT"/>
    <property type="match status" value="1"/>
</dbReference>